<accession>E6WWR8</accession>
<organism evidence="1 2">
    <name type="scientific">Pseudoxanthomonas suwonensis (strain 11-1)</name>
    <dbReference type="NCBI Taxonomy" id="743721"/>
    <lineage>
        <taxon>Bacteria</taxon>
        <taxon>Pseudomonadati</taxon>
        <taxon>Pseudomonadota</taxon>
        <taxon>Gammaproteobacteria</taxon>
        <taxon>Lysobacterales</taxon>
        <taxon>Lysobacteraceae</taxon>
        <taxon>Pseudoxanthomonas</taxon>
    </lineage>
</organism>
<dbReference type="Proteomes" id="UP000008632">
    <property type="component" value="Chromosome"/>
</dbReference>
<dbReference type="InterPro" id="IPR004564">
    <property type="entry name" value="OM_lipoprot_carrier_LolA-like"/>
</dbReference>
<dbReference type="Gene3D" id="2.50.20.10">
    <property type="entry name" value="Lipoprotein localisation LolA/LolB/LppX"/>
    <property type="match status" value="1"/>
</dbReference>
<dbReference type="HOGENOM" id="CLU_091014_0_1_6"/>
<dbReference type="EMBL" id="CP002446">
    <property type="protein sequence ID" value="ADV28617.1"/>
    <property type="molecule type" value="Genomic_DNA"/>
</dbReference>
<dbReference type="STRING" id="743721.Psesu_2791"/>
<sequence length="184" mass="20066">MILRAVARPAPSQTPFVEVRQSPMLKKPLRIEGEYRREANGDLVREVRVPYVETTTLSAGEAVIERAGRAPRKVSLHQVPELEAIQNGFGALLAGDTARLEKTYSVQSQGTLQAWTLRLQPRDARLARSLQRIDLHGQGADLLCVESHPVRGEPQRTLMAASAAAAAGIEDMQALATLCHGKAE</sequence>
<name>E6WWR8_PSEUU</name>
<dbReference type="eggNOG" id="COG2834">
    <property type="taxonomic scope" value="Bacteria"/>
</dbReference>
<gene>
    <name evidence="1" type="ordered locus">Psesu_2791</name>
</gene>
<evidence type="ECO:0000313" key="1">
    <source>
        <dbReference type="EMBL" id="ADV28617.1"/>
    </source>
</evidence>
<evidence type="ECO:0000313" key="2">
    <source>
        <dbReference type="Proteomes" id="UP000008632"/>
    </source>
</evidence>
<protein>
    <submittedName>
        <fullName evidence="1">Putative secreted protein</fullName>
    </submittedName>
</protein>
<proteinExistence type="predicted"/>
<reference evidence="1 2" key="1">
    <citation type="submission" date="2011-01" db="EMBL/GenBank/DDBJ databases">
        <title>Complete sequence of Pseudoxanthomonas suwonensis 11-1.</title>
        <authorList>
            <consortium name="US DOE Joint Genome Institute"/>
            <person name="Lucas S."/>
            <person name="Copeland A."/>
            <person name="Lapidus A."/>
            <person name="Cheng J.-F."/>
            <person name="Goodwin L."/>
            <person name="Pitluck S."/>
            <person name="Teshima H."/>
            <person name="Detter J.C."/>
            <person name="Han C."/>
            <person name="Tapia R."/>
            <person name="Land M."/>
            <person name="Hauser L."/>
            <person name="Kyrpides N."/>
            <person name="Ivanova N."/>
            <person name="Ovchinnikova G."/>
            <person name="Siebers A.K."/>
            <person name="Allgaier M."/>
            <person name="Thelen M.P."/>
            <person name="Hugenholtz P."/>
            <person name="Gladden J."/>
            <person name="Woyke T."/>
        </authorList>
    </citation>
    <scope>NUCLEOTIDE SEQUENCE [LARGE SCALE GENOMIC DNA]</scope>
    <source>
        <strain evidence="2">11-1</strain>
    </source>
</reference>
<dbReference type="KEGG" id="psu:Psesu_2791"/>
<keyword evidence="2" id="KW-1185">Reference proteome</keyword>
<dbReference type="AlphaFoldDB" id="E6WWR8"/>
<dbReference type="Pfam" id="PF19574">
    <property type="entry name" value="LolA_3"/>
    <property type="match status" value="1"/>
</dbReference>